<gene>
    <name evidence="2" type="ORF">GCM10022414_17810</name>
</gene>
<feature type="domain" description="SnoaL-like" evidence="1">
    <location>
        <begin position="8"/>
        <end position="130"/>
    </location>
</feature>
<evidence type="ECO:0000259" key="1">
    <source>
        <dbReference type="Pfam" id="PF13577"/>
    </source>
</evidence>
<dbReference type="InterPro" id="IPR032710">
    <property type="entry name" value="NTF2-like_dom_sf"/>
</dbReference>
<name>A0ABP7WR48_9GAMM</name>
<evidence type="ECO:0000313" key="3">
    <source>
        <dbReference type="Proteomes" id="UP001500392"/>
    </source>
</evidence>
<reference evidence="3" key="1">
    <citation type="journal article" date="2019" name="Int. J. Syst. Evol. Microbiol.">
        <title>The Global Catalogue of Microorganisms (GCM) 10K type strain sequencing project: providing services to taxonomists for standard genome sequencing and annotation.</title>
        <authorList>
            <consortium name="The Broad Institute Genomics Platform"/>
            <consortium name="The Broad Institute Genome Sequencing Center for Infectious Disease"/>
            <person name="Wu L."/>
            <person name="Ma J."/>
        </authorList>
    </citation>
    <scope>NUCLEOTIDE SEQUENCE [LARGE SCALE GENOMIC DNA]</scope>
    <source>
        <strain evidence="3">JCM 17304</strain>
    </source>
</reference>
<dbReference type="SUPFAM" id="SSF54427">
    <property type="entry name" value="NTF2-like"/>
    <property type="match status" value="1"/>
</dbReference>
<evidence type="ECO:0000313" key="2">
    <source>
        <dbReference type="EMBL" id="GAA4094278.1"/>
    </source>
</evidence>
<dbReference type="Pfam" id="PF13577">
    <property type="entry name" value="SnoaL_4"/>
    <property type="match status" value="1"/>
</dbReference>
<dbReference type="Gene3D" id="3.10.450.50">
    <property type="match status" value="1"/>
</dbReference>
<keyword evidence="3" id="KW-1185">Reference proteome</keyword>
<dbReference type="EMBL" id="BAABDM010000002">
    <property type="protein sequence ID" value="GAA4094278.1"/>
    <property type="molecule type" value="Genomic_DNA"/>
</dbReference>
<proteinExistence type="predicted"/>
<protein>
    <recommendedName>
        <fullName evidence="1">SnoaL-like domain-containing protein</fullName>
    </recommendedName>
</protein>
<dbReference type="Proteomes" id="UP001500392">
    <property type="component" value="Unassembled WGS sequence"/>
</dbReference>
<dbReference type="RefSeq" id="WP_344934830.1">
    <property type="nucleotide sequence ID" value="NZ_BAABDM010000002.1"/>
</dbReference>
<sequence length="137" mass="15718">MSFTGNFEDRLMIRELMETYADGVNQRSTEIWASTWADESEWNLTVVPGMEALKGKQNIVAGWEQSMTLFPFVFMAITPGFIRVDGNTATARSYTAEVAVMEDGTDLRPRGQYDDELVKIDGQWFFKRRKFMSLHGE</sequence>
<comment type="caution">
    <text evidence="2">The sequence shown here is derived from an EMBL/GenBank/DDBJ whole genome shotgun (WGS) entry which is preliminary data.</text>
</comment>
<organism evidence="2 3">
    <name type="scientific">Zhongshania borealis</name>
    <dbReference type="NCBI Taxonomy" id="889488"/>
    <lineage>
        <taxon>Bacteria</taxon>
        <taxon>Pseudomonadati</taxon>
        <taxon>Pseudomonadota</taxon>
        <taxon>Gammaproteobacteria</taxon>
        <taxon>Cellvibrionales</taxon>
        <taxon>Spongiibacteraceae</taxon>
        <taxon>Zhongshania</taxon>
    </lineage>
</organism>
<dbReference type="CDD" id="cd00531">
    <property type="entry name" value="NTF2_like"/>
    <property type="match status" value="1"/>
</dbReference>
<accession>A0ABP7WR48</accession>
<dbReference type="InterPro" id="IPR037401">
    <property type="entry name" value="SnoaL-like"/>
</dbReference>